<keyword evidence="1" id="KW-0732">Signal</keyword>
<dbReference type="SUPFAM" id="SSF49464">
    <property type="entry name" value="Carboxypeptidase regulatory domain-like"/>
    <property type="match status" value="1"/>
</dbReference>
<keyword evidence="3" id="KW-1185">Reference proteome</keyword>
<name>A0A1H3WG87_9BACT</name>
<dbReference type="OrthoDB" id="1115630at2"/>
<evidence type="ECO:0000313" key="2">
    <source>
        <dbReference type="EMBL" id="SDZ86156.1"/>
    </source>
</evidence>
<sequence length="208" mass="22871">MKLNIYIFLFLFLAGSLCQKTQAQQQKVIQLSGIVQASDSTTLPGASIFVRGTKRGTIANDAGIYSIAVSPGDSIEFSYIGFKSVIVQVPLQTATNQLYSSPILSEDTAFLPTAIVSPLPTPAQFKYMFINSPIVRTNADIARENLNIKKLLKEMRRMPLDGDAIYNMHSREDFQRGAGRGMVPTSGIFNPLAWRDFIRSLKEGGSSD</sequence>
<dbReference type="STRING" id="551991.SAMN05192529_1036"/>
<organism evidence="2 3">
    <name type="scientific">Arachidicoccus rhizosphaerae</name>
    <dbReference type="NCBI Taxonomy" id="551991"/>
    <lineage>
        <taxon>Bacteria</taxon>
        <taxon>Pseudomonadati</taxon>
        <taxon>Bacteroidota</taxon>
        <taxon>Chitinophagia</taxon>
        <taxon>Chitinophagales</taxon>
        <taxon>Chitinophagaceae</taxon>
        <taxon>Arachidicoccus</taxon>
    </lineage>
</organism>
<proteinExistence type="predicted"/>
<reference evidence="2 3" key="1">
    <citation type="submission" date="2016-10" db="EMBL/GenBank/DDBJ databases">
        <authorList>
            <person name="de Groot N.N."/>
        </authorList>
    </citation>
    <scope>NUCLEOTIDE SEQUENCE [LARGE SCALE GENOMIC DNA]</scope>
    <source>
        <strain evidence="2 3">Vu-144</strain>
    </source>
</reference>
<dbReference type="AlphaFoldDB" id="A0A1H3WG87"/>
<evidence type="ECO:0000313" key="3">
    <source>
        <dbReference type="Proteomes" id="UP000199041"/>
    </source>
</evidence>
<dbReference type="InterPro" id="IPR008969">
    <property type="entry name" value="CarboxyPept-like_regulatory"/>
</dbReference>
<accession>A0A1H3WG87</accession>
<feature type="chain" id="PRO_5011467702" evidence="1">
    <location>
        <begin position="24"/>
        <end position="208"/>
    </location>
</feature>
<protein>
    <submittedName>
        <fullName evidence="2">CarboxypepD_reg-like domain-containing protein</fullName>
    </submittedName>
</protein>
<feature type="signal peptide" evidence="1">
    <location>
        <begin position="1"/>
        <end position="23"/>
    </location>
</feature>
<dbReference type="EMBL" id="FNQY01000003">
    <property type="protein sequence ID" value="SDZ86156.1"/>
    <property type="molecule type" value="Genomic_DNA"/>
</dbReference>
<evidence type="ECO:0000256" key="1">
    <source>
        <dbReference type="SAM" id="SignalP"/>
    </source>
</evidence>
<dbReference type="Proteomes" id="UP000199041">
    <property type="component" value="Unassembled WGS sequence"/>
</dbReference>
<dbReference type="RefSeq" id="WP_091393679.1">
    <property type="nucleotide sequence ID" value="NZ_FNQY01000003.1"/>
</dbReference>
<dbReference type="Pfam" id="PF13715">
    <property type="entry name" value="CarbopepD_reg_2"/>
    <property type="match status" value="1"/>
</dbReference>
<dbReference type="Gene3D" id="2.60.40.1120">
    <property type="entry name" value="Carboxypeptidase-like, regulatory domain"/>
    <property type="match status" value="1"/>
</dbReference>
<gene>
    <name evidence="2" type="ORF">SAMN05192529_1036</name>
</gene>